<keyword evidence="2" id="KW-0812">Transmembrane</keyword>
<comment type="caution">
    <text evidence="3">The sequence shown here is derived from an EMBL/GenBank/DDBJ whole genome shotgun (WGS) entry which is preliminary data.</text>
</comment>
<accession>A0A6S7JEF5</accession>
<name>A0A6S7JEF5_PARCT</name>
<dbReference type="AlphaFoldDB" id="A0A6S7JEF5"/>
<dbReference type="EMBL" id="CACRXK020016082">
    <property type="protein sequence ID" value="CAB4029307.1"/>
    <property type="molecule type" value="Genomic_DNA"/>
</dbReference>
<evidence type="ECO:0000256" key="2">
    <source>
        <dbReference type="SAM" id="Phobius"/>
    </source>
</evidence>
<protein>
    <submittedName>
        <fullName evidence="3">Uncharacterized protein</fullName>
    </submittedName>
</protein>
<reference evidence="3" key="1">
    <citation type="submission" date="2020-04" db="EMBL/GenBank/DDBJ databases">
        <authorList>
            <person name="Alioto T."/>
            <person name="Alioto T."/>
            <person name="Gomez Garrido J."/>
        </authorList>
    </citation>
    <scope>NUCLEOTIDE SEQUENCE</scope>
    <source>
        <strain evidence="3">A484AB</strain>
    </source>
</reference>
<keyword evidence="2" id="KW-1133">Transmembrane helix</keyword>
<evidence type="ECO:0000313" key="4">
    <source>
        <dbReference type="Proteomes" id="UP001152795"/>
    </source>
</evidence>
<organism evidence="3 4">
    <name type="scientific">Paramuricea clavata</name>
    <name type="common">Red gorgonian</name>
    <name type="synonym">Violescent sea-whip</name>
    <dbReference type="NCBI Taxonomy" id="317549"/>
    <lineage>
        <taxon>Eukaryota</taxon>
        <taxon>Metazoa</taxon>
        <taxon>Cnidaria</taxon>
        <taxon>Anthozoa</taxon>
        <taxon>Octocorallia</taxon>
        <taxon>Malacalcyonacea</taxon>
        <taxon>Plexauridae</taxon>
        <taxon>Paramuricea</taxon>
    </lineage>
</organism>
<keyword evidence="4" id="KW-1185">Reference proteome</keyword>
<evidence type="ECO:0000313" key="3">
    <source>
        <dbReference type="EMBL" id="CAB4029307.1"/>
    </source>
</evidence>
<keyword evidence="2" id="KW-0472">Membrane</keyword>
<gene>
    <name evidence="3" type="ORF">PACLA_8A040116</name>
</gene>
<feature type="region of interest" description="Disordered" evidence="1">
    <location>
        <begin position="155"/>
        <end position="176"/>
    </location>
</feature>
<dbReference type="Proteomes" id="UP001152795">
    <property type="component" value="Unassembled WGS sequence"/>
</dbReference>
<proteinExistence type="predicted"/>
<feature type="compositionally biased region" description="Basic and acidic residues" evidence="1">
    <location>
        <begin position="247"/>
        <end position="256"/>
    </location>
</feature>
<sequence>MTTSNIDSVGQFFEGEPRESSSKINLLSKTYQDNKTQNLDHDLGESGPGIYIPIFFSLGGILLMVFLLLLGSLPVLGGMLIVPLLISIVVTASASIGWYVGIQIIENFRQSPWLSVAVHQLCDRVKRFHPWTITKMKNVLLNQSKIVSTQQGQVDNNGRLDQLSNESSGVKANHGGQHNIEDISQIQNERNQEQLSINSLTDLHTDWDDIDGESSVICYNSFSGIENNGIEAVSNERSSDTSPGISDDFKSKEGYPDLGIDRIQKLKCSQDILSEMKRHSKPHIFQ</sequence>
<feature type="region of interest" description="Disordered" evidence="1">
    <location>
        <begin position="233"/>
        <end position="256"/>
    </location>
</feature>
<evidence type="ECO:0000256" key="1">
    <source>
        <dbReference type="SAM" id="MobiDB-lite"/>
    </source>
</evidence>
<feature type="transmembrane region" description="Helical" evidence="2">
    <location>
        <begin position="80"/>
        <end position="101"/>
    </location>
</feature>
<feature type="transmembrane region" description="Helical" evidence="2">
    <location>
        <begin position="50"/>
        <end position="73"/>
    </location>
</feature>
<dbReference type="OrthoDB" id="10578757at2759"/>